<evidence type="ECO:0000256" key="5">
    <source>
        <dbReference type="RuleBase" id="RU280819"/>
    </source>
</evidence>
<keyword evidence="2 5" id="KW-0812">Transmembrane</keyword>
<dbReference type="Proteomes" id="UP001176961">
    <property type="component" value="Unassembled WGS sequence"/>
</dbReference>
<dbReference type="GO" id="GO:0006506">
    <property type="term" value="P:GPI anchor biosynthetic process"/>
    <property type="evidence" value="ECO:0007669"/>
    <property type="project" value="UniProtKB-KW"/>
</dbReference>
<keyword evidence="4 5" id="KW-0472">Membrane</keyword>
<feature type="transmembrane region" description="Helical" evidence="5">
    <location>
        <begin position="166"/>
        <end position="183"/>
    </location>
</feature>
<comment type="pathway">
    <text evidence="5">Glycolipid biosynthesis; glycosylphosphatidylinositol-anchor biosynthesis.</text>
</comment>
<comment type="subcellular location">
    <subcellularLocation>
        <location evidence="5">Endoplasmic reticulum membrane</location>
        <topology evidence="5">Multi-pass membrane protein</topology>
    </subcellularLocation>
    <subcellularLocation>
        <location evidence="1">Membrane</location>
        <topology evidence="1">Multi-pass membrane protein</topology>
    </subcellularLocation>
</comment>
<comment type="function">
    <text evidence="5">A acetyltransferase, which acetylates the inositol ring of phosphatidylinositol during biosynthesis of GPI-anchor.</text>
</comment>
<evidence type="ECO:0000313" key="7">
    <source>
        <dbReference type="Proteomes" id="UP001176961"/>
    </source>
</evidence>
<keyword evidence="5" id="KW-0012">Acyltransferase</keyword>
<evidence type="ECO:0000256" key="2">
    <source>
        <dbReference type="ARBA" id="ARBA00022692"/>
    </source>
</evidence>
<dbReference type="EMBL" id="CATQJL010000316">
    <property type="protein sequence ID" value="CAJ0608265.1"/>
    <property type="molecule type" value="Genomic_DNA"/>
</dbReference>
<dbReference type="PIRSF" id="PIRSF017321">
    <property type="entry name" value="GWT1"/>
    <property type="match status" value="1"/>
</dbReference>
<evidence type="ECO:0000256" key="1">
    <source>
        <dbReference type="ARBA" id="ARBA00004141"/>
    </source>
</evidence>
<dbReference type="Pfam" id="PF06423">
    <property type="entry name" value="GWT1"/>
    <property type="match status" value="1"/>
</dbReference>
<feature type="transmembrane region" description="Helical" evidence="5">
    <location>
        <begin position="204"/>
        <end position="225"/>
    </location>
</feature>
<keyword evidence="5" id="KW-0256">Endoplasmic reticulum</keyword>
<sequence length="450" mass="51351">MGHMEDHAAFVGTYTGCAQHELFLAEIVFMLAIVVRNLSLPWVFLGRKFNTSIYVYWFKFLLDYAFLVLPPLLAMTTLSDSLFLLTCVLTACLLTLLVFICCEYFASPDRPTVKVVLNRIIDEQHRPTTFVTYYRASVLLLVATAILAVDFPVFPRRHTKTEKYGHSLMDVGVAAFIFASALASRVKNMSSWEASTRRKNWNRWLRSSYVILPLIGITRTAILTFLDYPQHVTEYGVHWNFFYTLAVVKIVSMALPKTYPLFWACTFGVLQQTMLIQGYEKWILDGDNQRDNFFTANAEGICSLMGYLTIYYISDTIGLFISKTGIRIKSWIECCWRLFVFSLVFFIMQRLSEYTLGPPSRRVVNMTYVFAQMSLLTFGLAGLLCVQLFSIIAWAANVPYFCIDDSPWSGVEPCLTVSVNKSGLVFFLLSNLFTDSTKAFLAPRLMTSHT</sequence>
<comment type="caution">
    <text evidence="6">The sequence shown here is derived from an EMBL/GenBank/DDBJ whole genome shotgun (WGS) entry which is preliminary data.</text>
</comment>
<feature type="transmembrane region" description="Helical" evidence="5">
    <location>
        <begin position="82"/>
        <end position="106"/>
    </location>
</feature>
<feature type="transmembrane region" description="Helical" evidence="5">
    <location>
        <begin position="371"/>
        <end position="396"/>
    </location>
</feature>
<accession>A0AA36HDI4</accession>
<feature type="transmembrane region" description="Helical" evidence="5">
    <location>
        <begin position="56"/>
        <end position="76"/>
    </location>
</feature>
<keyword evidence="5" id="KW-0337">GPI-anchor biosynthesis</keyword>
<name>A0AA36HDI4_CYLNA</name>
<dbReference type="PANTHER" id="PTHR20661">
    <property type="entry name" value="PHOSPHATIDYLINOSITOL-GLYCAN BIOSYNTHESIS CLASS W PROTEIN"/>
    <property type="match status" value="1"/>
</dbReference>
<dbReference type="EC" id="2.3.-.-" evidence="5"/>
<organism evidence="6 7">
    <name type="scientific">Cylicocyclus nassatus</name>
    <name type="common">Nematode worm</name>
    <dbReference type="NCBI Taxonomy" id="53992"/>
    <lineage>
        <taxon>Eukaryota</taxon>
        <taxon>Metazoa</taxon>
        <taxon>Ecdysozoa</taxon>
        <taxon>Nematoda</taxon>
        <taxon>Chromadorea</taxon>
        <taxon>Rhabditida</taxon>
        <taxon>Rhabditina</taxon>
        <taxon>Rhabditomorpha</taxon>
        <taxon>Strongyloidea</taxon>
        <taxon>Strongylidae</taxon>
        <taxon>Cylicocyclus</taxon>
    </lineage>
</organism>
<dbReference type="GO" id="GO:0005789">
    <property type="term" value="C:endoplasmic reticulum membrane"/>
    <property type="evidence" value="ECO:0007669"/>
    <property type="project" value="UniProtKB-SubCell"/>
</dbReference>
<feature type="transmembrane region" description="Helical" evidence="5">
    <location>
        <begin position="237"/>
        <end position="254"/>
    </location>
</feature>
<comment type="caution">
    <text evidence="5">Lacks conserved residue(s) required for the propagation of feature annotation.</text>
</comment>
<keyword evidence="3 5" id="KW-1133">Transmembrane helix</keyword>
<keyword evidence="7" id="KW-1185">Reference proteome</keyword>
<dbReference type="GO" id="GO:0032216">
    <property type="term" value="F:glucosaminyl-phosphatidylinositol O-acyltransferase activity"/>
    <property type="evidence" value="ECO:0007669"/>
    <property type="project" value="TreeGrafter"/>
</dbReference>
<evidence type="ECO:0000256" key="3">
    <source>
        <dbReference type="ARBA" id="ARBA00022989"/>
    </source>
</evidence>
<gene>
    <name evidence="6" type="ORF">CYNAS_LOCUS20248</name>
</gene>
<reference evidence="6" key="1">
    <citation type="submission" date="2023-07" db="EMBL/GenBank/DDBJ databases">
        <authorList>
            <consortium name="CYATHOMIX"/>
        </authorList>
    </citation>
    <scope>NUCLEOTIDE SEQUENCE</scope>
    <source>
        <strain evidence="6">N/A</strain>
    </source>
</reference>
<feature type="transmembrane region" description="Helical" evidence="5">
    <location>
        <begin position="133"/>
        <end position="154"/>
    </location>
</feature>
<comment type="similarity">
    <text evidence="5">Belongs to the PIGW family.</text>
</comment>
<protein>
    <recommendedName>
        <fullName evidence="5">Phosphatidylinositol-glycan biosynthesis class W protein</fullName>
        <ecNumber evidence="5">2.3.-.-</ecNumber>
    </recommendedName>
</protein>
<feature type="transmembrane region" description="Helical" evidence="5">
    <location>
        <begin position="22"/>
        <end position="44"/>
    </location>
</feature>
<dbReference type="PANTHER" id="PTHR20661:SF0">
    <property type="entry name" value="PHOSPHATIDYLINOSITOL-GLYCAN BIOSYNTHESIS CLASS W PROTEIN"/>
    <property type="match status" value="1"/>
</dbReference>
<dbReference type="GO" id="GO:0072659">
    <property type="term" value="P:protein localization to plasma membrane"/>
    <property type="evidence" value="ECO:0007669"/>
    <property type="project" value="TreeGrafter"/>
</dbReference>
<dbReference type="InterPro" id="IPR009447">
    <property type="entry name" value="PIGW/GWT1"/>
</dbReference>
<dbReference type="AlphaFoldDB" id="A0AA36HDI4"/>
<proteinExistence type="inferred from homology"/>
<evidence type="ECO:0000256" key="4">
    <source>
        <dbReference type="ARBA" id="ARBA00023136"/>
    </source>
</evidence>
<evidence type="ECO:0000313" key="6">
    <source>
        <dbReference type="EMBL" id="CAJ0608265.1"/>
    </source>
</evidence>
<keyword evidence="5" id="KW-0808">Transferase</keyword>